<proteinExistence type="predicted"/>
<gene>
    <name evidence="2" type="ORF">E1269_06365</name>
</gene>
<name>A0A4R5DLT0_9ACTN</name>
<dbReference type="InParanoid" id="A0A4R5DLT0"/>
<dbReference type="SUPFAM" id="SSF54593">
    <property type="entry name" value="Glyoxalase/Bleomycin resistance protein/Dihydroxybiphenyl dioxygenase"/>
    <property type="match status" value="1"/>
</dbReference>
<evidence type="ECO:0000313" key="3">
    <source>
        <dbReference type="Proteomes" id="UP000294739"/>
    </source>
</evidence>
<evidence type="ECO:0000313" key="2">
    <source>
        <dbReference type="EMBL" id="TDE13014.1"/>
    </source>
</evidence>
<evidence type="ECO:0000259" key="1">
    <source>
        <dbReference type="PROSITE" id="PS51819"/>
    </source>
</evidence>
<dbReference type="OrthoDB" id="4265398at2"/>
<dbReference type="PROSITE" id="PS51819">
    <property type="entry name" value="VOC"/>
    <property type="match status" value="1"/>
</dbReference>
<accession>A0A4R5DLT0</accession>
<dbReference type="Gene3D" id="3.10.180.10">
    <property type="entry name" value="2,3-Dihydroxybiphenyl 1,2-Dioxygenase, domain 1"/>
    <property type="match status" value="1"/>
</dbReference>
<dbReference type="Pfam" id="PF00903">
    <property type="entry name" value="Glyoxalase"/>
    <property type="match status" value="1"/>
</dbReference>
<dbReference type="PANTHER" id="PTHR36503">
    <property type="entry name" value="BLR2520 PROTEIN"/>
    <property type="match status" value="1"/>
</dbReference>
<organism evidence="2 3">
    <name type="scientific">Jiangella asiatica</name>
    <dbReference type="NCBI Taxonomy" id="2530372"/>
    <lineage>
        <taxon>Bacteria</taxon>
        <taxon>Bacillati</taxon>
        <taxon>Actinomycetota</taxon>
        <taxon>Actinomycetes</taxon>
        <taxon>Jiangellales</taxon>
        <taxon>Jiangellaceae</taxon>
        <taxon>Jiangella</taxon>
    </lineage>
</organism>
<protein>
    <recommendedName>
        <fullName evidence="1">VOC domain-containing protein</fullName>
    </recommendedName>
</protein>
<comment type="caution">
    <text evidence="2">The sequence shown here is derived from an EMBL/GenBank/DDBJ whole genome shotgun (WGS) entry which is preliminary data.</text>
</comment>
<dbReference type="Proteomes" id="UP000294739">
    <property type="component" value="Unassembled WGS sequence"/>
</dbReference>
<dbReference type="PANTHER" id="PTHR36503:SF2">
    <property type="entry name" value="BLR2408 PROTEIN"/>
    <property type="match status" value="1"/>
</dbReference>
<dbReference type="InterPro" id="IPR029068">
    <property type="entry name" value="Glyas_Bleomycin-R_OHBP_Dase"/>
</dbReference>
<reference evidence="2 3" key="1">
    <citation type="submission" date="2019-03" db="EMBL/GenBank/DDBJ databases">
        <title>Draft genome sequences of novel Actinobacteria.</title>
        <authorList>
            <person name="Sahin N."/>
            <person name="Ay H."/>
            <person name="Saygin H."/>
        </authorList>
    </citation>
    <scope>NUCLEOTIDE SEQUENCE [LARGE SCALE GENOMIC DNA]</scope>
    <source>
        <strain evidence="2 3">5K138</strain>
    </source>
</reference>
<feature type="domain" description="VOC" evidence="1">
    <location>
        <begin position="3"/>
        <end position="125"/>
    </location>
</feature>
<dbReference type="InterPro" id="IPR004360">
    <property type="entry name" value="Glyas_Fos-R_dOase_dom"/>
</dbReference>
<dbReference type="AlphaFoldDB" id="A0A4R5DLT0"/>
<sequence length="132" mass="14648">MSRTLFLNLPTKDVSRATDFYTALGFELVPDFSNEQAACVKISDQIFVMLVSEGFFSTIVTDHIAWTGTAAAYALSTDSRDEVDELVQKALDAGGQKAKDPQDEGFMYGWSFLDPDGHHWEVMWMDPNAGEA</sequence>
<dbReference type="InterPro" id="IPR037523">
    <property type="entry name" value="VOC_core"/>
</dbReference>
<dbReference type="EMBL" id="SMKZ01000006">
    <property type="protein sequence ID" value="TDE13014.1"/>
    <property type="molecule type" value="Genomic_DNA"/>
</dbReference>
<keyword evidence="3" id="KW-1185">Reference proteome</keyword>
<dbReference type="RefSeq" id="WP_131892537.1">
    <property type="nucleotide sequence ID" value="NZ_SMKZ01000006.1"/>
</dbReference>